<feature type="compositionally biased region" description="Low complexity" evidence="1">
    <location>
        <begin position="219"/>
        <end position="234"/>
    </location>
</feature>
<accession>A0AAW0CF92</accession>
<gene>
    <name evidence="2" type="ORF">R3P38DRAFT_3183221</name>
</gene>
<feature type="region of interest" description="Disordered" evidence="1">
    <location>
        <begin position="194"/>
        <end position="247"/>
    </location>
</feature>
<evidence type="ECO:0000313" key="3">
    <source>
        <dbReference type="Proteomes" id="UP001362999"/>
    </source>
</evidence>
<name>A0AAW0CF92_9AGAR</name>
<proteinExistence type="predicted"/>
<organism evidence="2 3">
    <name type="scientific">Favolaschia claudopus</name>
    <dbReference type="NCBI Taxonomy" id="2862362"/>
    <lineage>
        <taxon>Eukaryota</taxon>
        <taxon>Fungi</taxon>
        <taxon>Dikarya</taxon>
        <taxon>Basidiomycota</taxon>
        <taxon>Agaricomycotina</taxon>
        <taxon>Agaricomycetes</taxon>
        <taxon>Agaricomycetidae</taxon>
        <taxon>Agaricales</taxon>
        <taxon>Marasmiineae</taxon>
        <taxon>Mycenaceae</taxon>
        <taxon>Favolaschia</taxon>
    </lineage>
</organism>
<dbReference type="Proteomes" id="UP001362999">
    <property type="component" value="Unassembled WGS sequence"/>
</dbReference>
<reference evidence="2 3" key="1">
    <citation type="journal article" date="2024" name="J Genomics">
        <title>Draft genome sequencing and assembly of Favolaschia claudopus CIRM-BRFM 2984 isolated from oak limbs.</title>
        <authorList>
            <person name="Navarro D."/>
            <person name="Drula E."/>
            <person name="Chaduli D."/>
            <person name="Cazenave R."/>
            <person name="Ahrendt S."/>
            <person name="Wang J."/>
            <person name="Lipzen A."/>
            <person name="Daum C."/>
            <person name="Barry K."/>
            <person name="Grigoriev I.V."/>
            <person name="Favel A."/>
            <person name="Rosso M.N."/>
            <person name="Martin F."/>
        </authorList>
    </citation>
    <scope>NUCLEOTIDE SEQUENCE [LARGE SCALE GENOMIC DNA]</scope>
    <source>
        <strain evidence="2 3">CIRM-BRFM 2984</strain>
    </source>
</reference>
<feature type="compositionally biased region" description="Polar residues" evidence="1">
    <location>
        <begin position="235"/>
        <end position="247"/>
    </location>
</feature>
<dbReference type="EMBL" id="JAWWNJ010000018">
    <property type="protein sequence ID" value="KAK7037117.1"/>
    <property type="molecule type" value="Genomic_DNA"/>
</dbReference>
<dbReference type="AlphaFoldDB" id="A0AAW0CF92"/>
<protein>
    <submittedName>
        <fullName evidence="2">Uncharacterized protein</fullName>
    </submittedName>
</protein>
<evidence type="ECO:0000313" key="2">
    <source>
        <dbReference type="EMBL" id="KAK7037117.1"/>
    </source>
</evidence>
<comment type="caution">
    <text evidence="2">The sequence shown here is derived from an EMBL/GenBank/DDBJ whole genome shotgun (WGS) entry which is preliminary data.</text>
</comment>
<sequence>MDIHLILLSPILRVSPWFQTLRSSTWSITYLPNNGVISTATSSFIQHHSILCLFYSAYRRLFDSVDAFMSITPQLACSFAPVDPGYTSRHELESRPIYSLSPSLLCSRLMTIMNNQRPPPRRAHGSIDRKLQLQIRLRRYHLRTLLLFGPRVVSRPRASLRLLELRSVGSLWVSFRPSVSFAYGLAVPAAHAERLETNDRSRPQSRRSGRPFPAHTQKTISSFSSPTNPTSTSTYLAPNTSDALYQP</sequence>
<evidence type="ECO:0000256" key="1">
    <source>
        <dbReference type="SAM" id="MobiDB-lite"/>
    </source>
</evidence>
<keyword evidence="3" id="KW-1185">Reference proteome</keyword>